<dbReference type="PANTHER" id="PTHR12509">
    <property type="entry name" value="SPERMATOGENESIS-ASSOCIATED 4-RELATED"/>
    <property type="match status" value="1"/>
</dbReference>
<evidence type="ECO:0000313" key="4">
    <source>
        <dbReference type="Proteomes" id="UP000039865"/>
    </source>
</evidence>
<keyword evidence="4" id="KW-1185">Reference proteome</keyword>
<organism evidence="3 4">
    <name type="scientific">Stylonychia lemnae</name>
    <name type="common">Ciliate</name>
    <dbReference type="NCBI Taxonomy" id="5949"/>
    <lineage>
        <taxon>Eukaryota</taxon>
        <taxon>Sar</taxon>
        <taxon>Alveolata</taxon>
        <taxon>Ciliophora</taxon>
        <taxon>Intramacronucleata</taxon>
        <taxon>Spirotrichea</taxon>
        <taxon>Stichotrichia</taxon>
        <taxon>Sporadotrichida</taxon>
        <taxon>Oxytrichidae</taxon>
        <taxon>Stylonychinae</taxon>
        <taxon>Stylonychia</taxon>
    </lineage>
</organism>
<dbReference type="GO" id="GO:0051493">
    <property type="term" value="P:regulation of cytoskeleton organization"/>
    <property type="evidence" value="ECO:0007669"/>
    <property type="project" value="TreeGrafter"/>
</dbReference>
<dbReference type="EMBL" id="CCKQ01005098">
    <property type="protein sequence ID" value="CDW76254.1"/>
    <property type="molecule type" value="Genomic_DNA"/>
</dbReference>
<protein>
    <submittedName>
        <fullName evidence="3">Uncharacterized protein</fullName>
    </submittedName>
</protein>
<evidence type="ECO:0000256" key="1">
    <source>
        <dbReference type="SAM" id="Coils"/>
    </source>
</evidence>
<dbReference type="Gene3D" id="1.10.418.10">
    <property type="entry name" value="Calponin-like domain"/>
    <property type="match status" value="1"/>
</dbReference>
<name>A0A078A672_STYLE</name>
<keyword evidence="1" id="KW-0175">Coiled coil</keyword>
<dbReference type="Proteomes" id="UP000039865">
    <property type="component" value="Unassembled WGS sequence"/>
</dbReference>
<dbReference type="GO" id="GO:0005930">
    <property type="term" value="C:axoneme"/>
    <property type="evidence" value="ECO:0007669"/>
    <property type="project" value="TreeGrafter"/>
</dbReference>
<proteinExistence type="predicted"/>
<evidence type="ECO:0000313" key="3">
    <source>
        <dbReference type="EMBL" id="CDW76254.1"/>
    </source>
</evidence>
<gene>
    <name evidence="3" type="primary">Contig16858.g17962</name>
    <name evidence="3" type="ORF">STYLEM_5254</name>
</gene>
<dbReference type="OMA" id="IREYEYN"/>
<accession>A0A078A672</accession>
<dbReference type="InParanoid" id="A0A078A672"/>
<evidence type="ECO:0000256" key="2">
    <source>
        <dbReference type="SAM" id="MobiDB-lite"/>
    </source>
</evidence>
<dbReference type="PANTHER" id="PTHR12509:SF9">
    <property type="entry name" value="SPERM FLAGELLAR PROTEIN 1 ISOFORM X1"/>
    <property type="match status" value="1"/>
</dbReference>
<reference evidence="3 4" key="1">
    <citation type="submission" date="2014-06" db="EMBL/GenBank/DDBJ databases">
        <authorList>
            <person name="Swart Estienne"/>
        </authorList>
    </citation>
    <scope>NUCLEOTIDE SEQUENCE [LARGE SCALE GENOMIC DNA]</scope>
    <source>
        <strain evidence="3 4">130c</strain>
    </source>
</reference>
<feature type="coiled-coil region" evidence="1">
    <location>
        <begin position="113"/>
        <end position="161"/>
    </location>
</feature>
<dbReference type="AlphaFoldDB" id="A0A078A672"/>
<dbReference type="InterPro" id="IPR052111">
    <property type="entry name" value="Spermatogenesis_Ciliary_MAP"/>
</dbReference>
<dbReference type="GO" id="GO:0008017">
    <property type="term" value="F:microtubule binding"/>
    <property type="evidence" value="ECO:0007669"/>
    <property type="project" value="TreeGrafter"/>
</dbReference>
<feature type="region of interest" description="Disordered" evidence="2">
    <location>
        <begin position="586"/>
        <end position="610"/>
    </location>
</feature>
<sequence>MRASNIDEEELQLVYQWVDTVSLSRPKKNIARDFSDGEGIQLDYSQYKVYKKFHKCNRVFKKMGFLICKEDLDAIIKCETGIIERVLRMVQLQIASYLKSPPPQQVPSNYNPKDFYEEQITSKDKQIEELKETVEIMDLKIKKLEQLLQLKDSKIEALLQSQASSNRPGKNELVSEQVRFYNLAESQQSEVTTKIFQAFDTLESTEEMKKQINNVVQRKLDDIKKSHMNVNKWELNYNIFENLIDRRAENNRDLYSKFFLKYLSPHMREMVWRGILQDGIQIREYEYNIKKEKAYTISRDDIFILQSCDESYEQLMVFKNSMIYVQAHLRKTVLPESYFYLMIPILTVFRNFHTKMRQKYLVSFLITYIEQIYSKVVPKIYERDEREYERLVRNMTEGIVAIAGIIDQEMGKRLKDLLDFEDDEIQTYYMDLMLNVRRGDITHIPNADLTLTKQQVIFGELLRGFVERMSVGFINVKATSVLWDLLLIKQQRSASDLLTAFALILFHFKAEIMRCKNVLQIVTLFREKAPLMHEYDFFMLLFEYNKDKDLAGIFDPPDVGINRTNFPHLQEVIAGSLRKRLEKEEKAMRERNKTGPSAFGQPLSGMNQGRPGRMDHLIESNEEMKQLASRLIGKVNINDVRGDILREY</sequence>
<dbReference type="InterPro" id="IPR036872">
    <property type="entry name" value="CH_dom_sf"/>
</dbReference>
<dbReference type="OrthoDB" id="193300at2759"/>